<dbReference type="EMBL" id="PZQS01000009">
    <property type="protein sequence ID" value="PVD25133.1"/>
    <property type="molecule type" value="Genomic_DNA"/>
</dbReference>
<proteinExistence type="predicted"/>
<keyword evidence="2" id="KW-1185">Reference proteome</keyword>
<gene>
    <name evidence="1" type="ORF">C0Q70_15631</name>
</gene>
<dbReference type="Proteomes" id="UP000245119">
    <property type="component" value="Linkage Group LG9"/>
</dbReference>
<accession>A0A2T7NVE1</accession>
<evidence type="ECO:0000313" key="1">
    <source>
        <dbReference type="EMBL" id="PVD25133.1"/>
    </source>
</evidence>
<comment type="caution">
    <text evidence="1">The sequence shown here is derived from an EMBL/GenBank/DDBJ whole genome shotgun (WGS) entry which is preliminary data.</text>
</comment>
<evidence type="ECO:0000313" key="2">
    <source>
        <dbReference type="Proteomes" id="UP000245119"/>
    </source>
</evidence>
<organism evidence="1 2">
    <name type="scientific">Pomacea canaliculata</name>
    <name type="common">Golden apple snail</name>
    <dbReference type="NCBI Taxonomy" id="400727"/>
    <lineage>
        <taxon>Eukaryota</taxon>
        <taxon>Metazoa</taxon>
        <taxon>Spiralia</taxon>
        <taxon>Lophotrochozoa</taxon>
        <taxon>Mollusca</taxon>
        <taxon>Gastropoda</taxon>
        <taxon>Caenogastropoda</taxon>
        <taxon>Architaenioglossa</taxon>
        <taxon>Ampullarioidea</taxon>
        <taxon>Ampullariidae</taxon>
        <taxon>Pomacea</taxon>
    </lineage>
</organism>
<dbReference type="AlphaFoldDB" id="A0A2T7NVE1"/>
<name>A0A2T7NVE1_POMCA</name>
<protein>
    <submittedName>
        <fullName evidence="1">Uncharacterized protein</fullName>
    </submittedName>
</protein>
<sequence length="187" mass="19971">MFLARVSDAVELLSRDSVEPLRSDVELLSIGAVELRRGDVGLLRRGDVGLLRRGDVGLLKREAVELLRTSPGVLTWRELCTSGDTPVSKGDKPDTEEREREVFHCDAKEGEKTDDNGVCKGGNGAGKGGNGVCKGDNVVCKGGKGVCRAVNGVCRVDSGVCKVGSKTWLPAVKGFRCWPQNGETGTW</sequence>
<reference evidence="1 2" key="1">
    <citation type="submission" date="2018-04" db="EMBL/GenBank/DDBJ databases">
        <title>The genome of golden apple snail Pomacea canaliculata provides insight into stress tolerance and invasive adaptation.</title>
        <authorList>
            <person name="Liu C."/>
            <person name="Liu B."/>
            <person name="Ren Y."/>
            <person name="Zhang Y."/>
            <person name="Wang H."/>
            <person name="Li S."/>
            <person name="Jiang F."/>
            <person name="Yin L."/>
            <person name="Zhang G."/>
            <person name="Qian W."/>
            <person name="Fan W."/>
        </authorList>
    </citation>
    <scope>NUCLEOTIDE SEQUENCE [LARGE SCALE GENOMIC DNA]</scope>
    <source>
        <strain evidence="1">SZHN2017</strain>
        <tissue evidence="1">Muscle</tissue>
    </source>
</reference>